<evidence type="ECO:0000256" key="1">
    <source>
        <dbReference type="ARBA" id="ARBA00004202"/>
    </source>
</evidence>
<keyword evidence="7" id="KW-1278">Translocase</keyword>
<dbReference type="GO" id="GO:0016887">
    <property type="term" value="F:ATP hydrolysis activity"/>
    <property type="evidence" value="ECO:0007669"/>
    <property type="project" value="InterPro"/>
</dbReference>
<dbReference type="Proteomes" id="UP000829401">
    <property type="component" value="Chromosome"/>
</dbReference>
<dbReference type="OrthoDB" id="9771863at2"/>
<protein>
    <submittedName>
        <fullName evidence="10">Sugar ABC transporter ATP-binding protein</fullName>
    </submittedName>
</protein>
<accession>A0A9E7CWP1</accession>
<dbReference type="InterPro" id="IPR003593">
    <property type="entry name" value="AAA+_ATPase"/>
</dbReference>
<dbReference type="CDD" id="cd03215">
    <property type="entry name" value="ABC_Carb_Monos_II"/>
    <property type="match status" value="1"/>
</dbReference>
<keyword evidence="5" id="KW-0547">Nucleotide-binding</keyword>
<keyword evidence="6 10" id="KW-0067">ATP-binding</keyword>
<proteinExistence type="predicted"/>
<dbReference type="FunFam" id="3.40.50.300:FF:000127">
    <property type="entry name" value="Ribose import ATP-binding protein RbsA"/>
    <property type="match status" value="1"/>
</dbReference>
<dbReference type="InterPro" id="IPR003439">
    <property type="entry name" value="ABC_transporter-like_ATP-bd"/>
</dbReference>
<sequence>MANLDITLRQIRKSFEDNIVLTGIDMSIRDGEVIAIAGENGAGKSTLMKILSGALEADSGEIRIDGVSVTFHTPQDAMSHGIRMIYQEMNLFRELSVAENLFIVDGIHRYGRLFANKRKMIEDAQIHLNEMGLSIDPSVSVSSLSIAEQQMVEIIKSLVQEVRLLIMDEPTAALNNEERDRLFEQIRKLKSRGVSVIYISHRMEELYELADRIFILRDGQVVLSGDIQNLTQEQLVTAMVGKQINNFYPKECHVNTDISILRLEGLTKAPWFNDVSFNLHRGEVLGLAGLMGCGKSEILRCLSGNLEPDCGVISMDGEQLHLKKPVDAIQKGIVFLTADRKQEGLIMEQSIYHNLSIVSLRKFVAAGGFIKTTKEKKTADGLIERLHIRAKSPYITVRHLSGGNQQKVVFGKWMMTHPRIFIMEEPTRGVDVGAKSEIYQLMNELTAEGISIILVSSDLPELVAMSDRVLVLREGRIVRELVGDSITQHRILHHSLRGEID</sequence>
<dbReference type="SMART" id="SM00382">
    <property type="entry name" value="AAA"/>
    <property type="match status" value="2"/>
</dbReference>
<keyword evidence="11" id="KW-1185">Reference proteome</keyword>
<dbReference type="InterPro" id="IPR017871">
    <property type="entry name" value="ABC_transporter-like_CS"/>
</dbReference>
<dbReference type="PANTHER" id="PTHR43790">
    <property type="entry name" value="CARBOHYDRATE TRANSPORT ATP-BINDING PROTEIN MG119-RELATED"/>
    <property type="match status" value="1"/>
</dbReference>
<organism evidence="10 11">
    <name type="scientific">Alicyclobacillus acidoterrestris (strain ATCC 49025 / DSM 3922 / CIP 106132 / NCIMB 13137 / GD3B)</name>
    <dbReference type="NCBI Taxonomy" id="1356854"/>
    <lineage>
        <taxon>Bacteria</taxon>
        <taxon>Bacillati</taxon>
        <taxon>Bacillota</taxon>
        <taxon>Bacilli</taxon>
        <taxon>Bacillales</taxon>
        <taxon>Alicyclobacillaceae</taxon>
        <taxon>Alicyclobacillus</taxon>
    </lineage>
</organism>
<dbReference type="CDD" id="cd03216">
    <property type="entry name" value="ABC_Carb_Monos_I"/>
    <property type="match status" value="1"/>
</dbReference>
<dbReference type="PROSITE" id="PS00211">
    <property type="entry name" value="ABC_TRANSPORTER_1"/>
    <property type="match status" value="1"/>
</dbReference>
<dbReference type="GO" id="GO:0005524">
    <property type="term" value="F:ATP binding"/>
    <property type="evidence" value="ECO:0007669"/>
    <property type="project" value="UniProtKB-KW"/>
</dbReference>
<gene>
    <name evidence="10" type="ORF">K1I37_05080</name>
</gene>
<dbReference type="InterPro" id="IPR050107">
    <property type="entry name" value="ABC_carbohydrate_import_ATPase"/>
</dbReference>
<evidence type="ECO:0000313" key="10">
    <source>
        <dbReference type="EMBL" id="UNO49883.1"/>
    </source>
</evidence>
<dbReference type="EMBL" id="CP080467">
    <property type="protein sequence ID" value="UNO49883.1"/>
    <property type="molecule type" value="Genomic_DNA"/>
</dbReference>
<keyword evidence="8" id="KW-0472">Membrane</keyword>
<dbReference type="SUPFAM" id="SSF52540">
    <property type="entry name" value="P-loop containing nucleoside triphosphate hydrolases"/>
    <property type="match status" value="2"/>
</dbReference>
<evidence type="ECO:0000256" key="3">
    <source>
        <dbReference type="ARBA" id="ARBA00022475"/>
    </source>
</evidence>
<dbReference type="KEGG" id="aaco:K1I37_05080"/>
<keyword evidence="2" id="KW-0813">Transport</keyword>
<evidence type="ECO:0000256" key="8">
    <source>
        <dbReference type="ARBA" id="ARBA00023136"/>
    </source>
</evidence>
<reference evidence="11" key="1">
    <citation type="journal article" date="2022" name="G3 (Bethesda)">
        <title>Unveiling the complete genome sequence of Alicyclobacillus acidoterrestris DSM 3922T, a taint-producing strain.</title>
        <authorList>
            <person name="Leonardo I.C."/>
            <person name="Barreto Crespo M.T."/>
            <person name="Gaspar F.B."/>
        </authorList>
    </citation>
    <scope>NUCLEOTIDE SEQUENCE [LARGE SCALE GENOMIC DNA]</scope>
    <source>
        <strain evidence="11">DSM 3922</strain>
    </source>
</reference>
<comment type="subcellular location">
    <subcellularLocation>
        <location evidence="1">Cell membrane</location>
        <topology evidence="1">Peripheral membrane protein</topology>
    </subcellularLocation>
</comment>
<evidence type="ECO:0000256" key="2">
    <source>
        <dbReference type="ARBA" id="ARBA00022448"/>
    </source>
</evidence>
<evidence type="ECO:0000256" key="6">
    <source>
        <dbReference type="ARBA" id="ARBA00022840"/>
    </source>
</evidence>
<evidence type="ECO:0000256" key="7">
    <source>
        <dbReference type="ARBA" id="ARBA00022967"/>
    </source>
</evidence>
<name>A0A9E7CWP1_ALIAG</name>
<evidence type="ECO:0000259" key="9">
    <source>
        <dbReference type="PROSITE" id="PS50893"/>
    </source>
</evidence>
<feature type="domain" description="ABC transporter" evidence="9">
    <location>
        <begin position="255"/>
        <end position="499"/>
    </location>
</feature>
<dbReference type="AlphaFoldDB" id="A0A9E7CWP1"/>
<dbReference type="PROSITE" id="PS50893">
    <property type="entry name" value="ABC_TRANSPORTER_2"/>
    <property type="match status" value="2"/>
</dbReference>
<dbReference type="InterPro" id="IPR027417">
    <property type="entry name" value="P-loop_NTPase"/>
</dbReference>
<evidence type="ECO:0000256" key="4">
    <source>
        <dbReference type="ARBA" id="ARBA00022737"/>
    </source>
</evidence>
<evidence type="ECO:0000313" key="11">
    <source>
        <dbReference type="Proteomes" id="UP000829401"/>
    </source>
</evidence>
<evidence type="ECO:0000256" key="5">
    <source>
        <dbReference type="ARBA" id="ARBA00022741"/>
    </source>
</evidence>
<keyword evidence="3" id="KW-1003">Cell membrane</keyword>
<dbReference type="GO" id="GO:0005886">
    <property type="term" value="C:plasma membrane"/>
    <property type="evidence" value="ECO:0007669"/>
    <property type="project" value="UniProtKB-SubCell"/>
</dbReference>
<dbReference type="Pfam" id="PF00005">
    <property type="entry name" value="ABC_tran"/>
    <property type="match status" value="2"/>
</dbReference>
<dbReference type="Gene3D" id="3.40.50.300">
    <property type="entry name" value="P-loop containing nucleotide triphosphate hydrolases"/>
    <property type="match status" value="2"/>
</dbReference>
<feature type="domain" description="ABC transporter" evidence="9">
    <location>
        <begin position="6"/>
        <end position="243"/>
    </location>
</feature>
<keyword evidence="4" id="KW-0677">Repeat</keyword>
<dbReference type="RefSeq" id="WP_152498845.1">
    <property type="nucleotide sequence ID" value="NZ_AURB01000163.1"/>
</dbReference>
<dbReference type="PANTHER" id="PTHR43790:SF9">
    <property type="entry name" value="GALACTOFURANOSE TRANSPORTER ATP-BINDING PROTEIN YTFR"/>
    <property type="match status" value="1"/>
</dbReference>